<evidence type="ECO:0000313" key="15">
    <source>
        <dbReference type="Proteomes" id="UP000036403"/>
    </source>
</evidence>
<evidence type="ECO:0000256" key="7">
    <source>
        <dbReference type="ARBA" id="ARBA00022801"/>
    </source>
</evidence>
<dbReference type="GO" id="GO:0004190">
    <property type="term" value="F:aspartic-type endopeptidase activity"/>
    <property type="evidence" value="ECO:0007669"/>
    <property type="project" value="InterPro"/>
</dbReference>
<dbReference type="FunFam" id="3.30.70.270:FF:000020">
    <property type="entry name" value="Transposon Tf2-6 polyprotein-like Protein"/>
    <property type="match status" value="1"/>
</dbReference>
<dbReference type="Gene3D" id="1.10.340.70">
    <property type="match status" value="1"/>
</dbReference>
<evidence type="ECO:0000256" key="6">
    <source>
        <dbReference type="ARBA" id="ARBA00022759"/>
    </source>
</evidence>
<dbReference type="EMBL" id="LBMM01012479">
    <property type="protein sequence ID" value="KMQ86204.1"/>
    <property type="molecule type" value="Genomic_DNA"/>
</dbReference>
<dbReference type="EC" id="2.7.7.49" evidence="1"/>
<dbReference type="Proteomes" id="UP000036403">
    <property type="component" value="Unassembled WGS sequence"/>
</dbReference>
<feature type="compositionally biased region" description="Basic and acidic residues" evidence="10">
    <location>
        <begin position="973"/>
        <end position="995"/>
    </location>
</feature>
<dbReference type="GO" id="GO:0003964">
    <property type="term" value="F:RNA-directed DNA polymerase activity"/>
    <property type="evidence" value="ECO:0007669"/>
    <property type="project" value="UniProtKB-KW"/>
</dbReference>
<dbReference type="PROSITE" id="PS50994">
    <property type="entry name" value="INTEGRASE"/>
    <property type="match status" value="1"/>
</dbReference>
<dbReference type="Gene3D" id="3.30.420.10">
    <property type="entry name" value="Ribonuclease H-like superfamily/Ribonuclease H"/>
    <property type="match status" value="1"/>
</dbReference>
<dbReference type="Pfam" id="PF00665">
    <property type="entry name" value="rve"/>
    <property type="match status" value="1"/>
</dbReference>
<evidence type="ECO:0000256" key="9">
    <source>
        <dbReference type="ARBA" id="ARBA00023268"/>
    </source>
</evidence>
<dbReference type="FunFam" id="3.30.420.10:FF:000032">
    <property type="entry name" value="Retrovirus-related Pol polyprotein from transposon 297-like Protein"/>
    <property type="match status" value="1"/>
</dbReference>
<keyword evidence="8" id="KW-0695">RNA-directed DNA polymerase</keyword>
<dbReference type="STRING" id="67767.A0A0J7K7H4"/>
<evidence type="ECO:0000259" key="11">
    <source>
        <dbReference type="PROSITE" id="PS50175"/>
    </source>
</evidence>
<keyword evidence="2" id="KW-0645">Protease</keyword>
<keyword evidence="7" id="KW-0378">Hydrolase</keyword>
<dbReference type="GO" id="GO:0042575">
    <property type="term" value="C:DNA polymerase complex"/>
    <property type="evidence" value="ECO:0007669"/>
    <property type="project" value="UniProtKB-ARBA"/>
</dbReference>
<evidence type="ECO:0000256" key="2">
    <source>
        <dbReference type="ARBA" id="ARBA00022670"/>
    </source>
</evidence>
<feature type="region of interest" description="Disordered" evidence="10">
    <location>
        <begin position="973"/>
        <end position="1010"/>
    </location>
</feature>
<dbReference type="SUPFAM" id="SSF56672">
    <property type="entry name" value="DNA/RNA polymerases"/>
    <property type="match status" value="1"/>
</dbReference>
<dbReference type="InterPro" id="IPR000477">
    <property type="entry name" value="RT_dom"/>
</dbReference>
<dbReference type="OrthoDB" id="7693345at2759"/>
<feature type="domain" description="Integrase catalytic" evidence="13">
    <location>
        <begin position="705"/>
        <end position="875"/>
    </location>
</feature>
<dbReference type="AlphaFoldDB" id="A0A0J7K7H4"/>
<reference evidence="14 15" key="1">
    <citation type="submission" date="2015-04" db="EMBL/GenBank/DDBJ databases">
        <title>Lasius niger genome sequencing.</title>
        <authorList>
            <person name="Konorov E.A."/>
            <person name="Nikitin M.A."/>
            <person name="Kirill M.V."/>
            <person name="Chang P."/>
        </authorList>
    </citation>
    <scope>NUCLEOTIDE SEQUENCE [LARGE SCALE GENOMIC DNA]</scope>
    <source>
        <tissue evidence="14">Whole</tissue>
    </source>
</reference>
<keyword evidence="4" id="KW-0548">Nucleotidyltransferase</keyword>
<gene>
    <name evidence="14" type="ORF">RF55_14885</name>
</gene>
<dbReference type="PROSITE" id="PS50175">
    <property type="entry name" value="ASP_PROT_RETROV"/>
    <property type="match status" value="1"/>
</dbReference>
<proteinExistence type="predicted"/>
<dbReference type="PANTHER" id="PTHR37984:SF5">
    <property type="entry name" value="PROTEIN NYNRIN-LIKE"/>
    <property type="match status" value="1"/>
</dbReference>
<accession>A0A0J7K7H4</accession>
<keyword evidence="6" id="KW-0255">Endonuclease</keyword>
<comment type="caution">
    <text evidence="14">The sequence shown here is derived from an EMBL/GenBank/DDBJ whole genome shotgun (WGS) entry which is preliminary data.</text>
</comment>
<keyword evidence="15" id="KW-1185">Reference proteome</keyword>
<dbReference type="CDD" id="cd01647">
    <property type="entry name" value="RT_LTR"/>
    <property type="match status" value="1"/>
</dbReference>
<evidence type="ECO:0000256" key="4">
    <source>
        <dbReference type="ARBA" id="ARBA00022695"/>
    </source>
</evidence>
<dbReference type="SUPFAM" id="SSF50630">
    <property type="entry name" value="Acid proteases"/>
    <property type="match status" value="1"/>
</dbReference>
<dbReference type="InterPro" id="IPR012337">
    <property type="entry name" value="RNaseH-like_sf"/>
</dbReference>
<dbReference type="GO" id="GO:0015074">
    <property type="term" value="P:DNA integration"/>
    <property type="evidence" value="ECO:0007669"/>
    <property type="project" value="InterPro"/>
</dbReference>
<sequence length="1010" mass="115319">MTDQTSKRQYLIDTGSDVSVYPHNMMKGRPRAKAYELYAANGSKITTYGYTTMQPNFGLRRDFPWRFIIADVTLPIIGSDFLSHYHLLPDIRKKKLIDGRTGLAATGAPTNNTAESVKAVHHGTDYHHIIAEYPNITQPAGMQKQVPHNTVHYIKTTPGHPEACRPRRLAPDKLQAAKMEFDLLQREGIIQPSKSPWAAPLHMVPKKGDTWRPCGDYRKLNTRTVPDRYPIPHIEDFAQTLHKKRIFTTIDLVRAYNQIPVHPTDVPKTAITTPFGLYEFLYMPFGLRNAAQTFQRFMNEVLHGLNYCYAYIDDILVASTTQKEHEAHLRELFTRLNNYGIRINPAKCVFGKEEVKFLGYLVTAEGTRPLKEKVEAIQSFPKPTTIKQLRQFLGTLNFYRRFIPGAAQDQAELNDVLKGPKTKGKTPVTWTKELERAFHNCRSSLTRATLLAHPDPEAELAITTDASDVAIGAVVQQHTKEGWQPLAFLSKKLNHAQTKYSPYDRELLAVYTAVKHFRHMIEGRQFTVYTDHKPITYAFNQDPLRSSPRQARHLEYIGQFTTDIQHITGKENVVADALSRIEAIQKTVSIEDIAAAQKEDEELQILIQKKQGLKLNKIKIPGTARNIYCDTETPTTRPYVPKPLRKQVFHSLHGLAHPGTKASARLVAERYVWPQIRKDCITWAKTCTQCQRSKVTRHNMAPLGKFKNPTARFQHIHMDIVGPLPPSEGFKYCLTIIDRFTRWPEAMPIPDISAETVAKFLYKEWITRYGTPAKITTDQGRQFEADLFRKLTQLTGSAHLRTNAYHPAANGMVERLHRQLKAAIKCHQTNTWTEVLPTILMGIRAAHKEDLNTTAAELVFGEPIRLPGQFLQEQTKATQYNEDNFEERLRKATQTLRPTIKRHGQPATFLFKDMNSTTHVFIRHDAPAGTLQPPYDGPYEVLNRGEKTFKLRIHGKAVNVSIDRLKPAYILADKEEVPHREQRPKSPEPPTEKRTRTGRITQSPVRFQIN</sequence>
<evidence type="ECO:0000256" key="1">
    <source>
        <dbReference type="ARBA" id="ARBA00012493"/>
    </source>
</evidence>
<evidence type="ECO:0000256" key="5">
    <source>
        <dbReference type="ARBA" id="ARBA00022722"/>
    </source>
</evidence>
<evidence type="ECO:0000259" key="12">
    <source>
        <dbReference type="PROSITE" id="PS50878"/>
    </source>
</evidence>
<evidence type="ECO:0000256" key="3">
    <source>
        <dbReference type="ARBA" id="ARBA00022679"/>
    </source>
</evidence>
<keyword evidence="5" id="KW-0540">Nuclease</keyword>
<dbReference type="PROSITE" id="PS50878">
    <property type="entry name" value="RT_POL"/>
    <property type="match status" value="1"/>
</dbReference>
<dbReference type="InterPro" id="IPR001584">
    <property type="entry name" value="Integrase_cat-core"/>
</dbReference>
<feature type="compositionally biased region" description="Polar residues" evidence="10">
    <location>
        <begin position="998"/>
        <end position="1010"/>
    </location>
</feature>
<keyword evidence="9" id="KW-0511">Multifunctional enzyme</keyword>
<dbReference type="Gene3D" id="3.30.70.270">
    <property type="match status" value="2"/>
</dbReference>
<dbReference type="PaxDb" id="67767-A0A0J7K7H4"/>
<dbReference type="FunFam" id="3.10.20.370:FF:000001">
    <property type="entry name" value="Retrovirus-related Pol polyprotein from transposon 17.6-like protein"/>
    <property type="match status" value="1"/>
</dbReference>
<keyword evidence="3" id="KW-0808">Transferase</keyword>
<dbReference type="PANTHER" id="PTHR37984">
    <property type="entry name" value="PROTEIN CBG26694"/>
    <property type="match status" value="1"/>
</dbReference>
<dbReference type="SUPFAM" id="SSF53098">
    <property type="entry name" value="Ribonuclease H-like"/>
    <property type="match status" value="1"/>
</dbReference>
<dbReference type="InterPro" id="IPR001995">
    <property type="entry name" value="Peptidase_A2_cat"/>
</dbReference>
<dbReference type="GO" id="GO:0004519">
    <property type="term" value="F:endonuclease activity"/>
    <property type="evidence" value="ECO:0007669"/>
    <property type="project" value="UniProtKB-KW"/>
</dbReference>
<evidence type="ECO:0000256" key="8">
    <source>
        <dbReference type="ARBA" id="ARBA00022918"/>
    </source>
</evidence>
<protein>
    <recommendedName>
        <fullName evidence="1">RNA-directed DNA polymerase</fullName>
        <ecNumber evidence="1">2.7.7.49</ecNumber>
    </recommendedName>
</protein>
<dbReference type="InterPro" id="IPR036397">
    <property type="entry name" value="RNaseH_sf"/>
</dbReference>
<dbReference type="GO" id="GO:0003676">
    <property type="term" value="F:nucleic acid binding"/>
    <property type="evidence" value="ECO:0007669"/>
    <property type="project" value="InterPro"/>
</dbReference>
<name>A0A0J7K7H4_LASNI</name>
<dbReference type="CDD" id="cd09274">
    <property type="entry name" value="RNase_HI_RT_Ty3"/>
    <property type="match status" value="1"/>
</dbReference>
<dbReference type="InterPro" id="IPR043502">
    <property type="entry name" value="DNA/RNA_pol_sf"/>
</dbReference>
<dbReference type="GO" id="GO:0006508">
    <property type="term" value="P:proteolysis"/>
    <property type="evidence" value="ECO:0007669"/>
    <property type="project" value="UniProtKB-KW"/>
</dbReference>
<dbReference type="InterPro" id="IPR041588">
    <property type="entry name" value="Integrase_H2C2"/>
</dbReference>
<dbReference type="Pfam" id="PF00078">
    <property type="entry name" value="RVT_1"/>
    <property type="match status" value="1"/>
</dbReference>
<dbReference type="Pfam" id="PF17921">
    <property type="entry name" value="Integrase_H2C2"/>
    <property type="match status" value="1"/>
</dbReference>
<evidence type="ECO:0000313" key="14">
    <source>
        <dbReference type="EMBL" id="KMQ86204.1"/>
    </source>
</evidence>
<dbReference type="Gene3D" id="3.10.10.10">
    <property type="entry name" value="HIV Type 1 Reverse Transcriptase, subunit A, domain 1"/>
    <property type="match status" value="1"/>
</dbReference>
<dbReference type="Pfam" id="PF17919">
    <property type="entry name" value="RT_RNaseH_2"/>
    <property type="match status" value="1"/>
</dbReference>
<dbReference type="InterPro" id="IPR050951">
    <property type="entry name" value="Retrovirus_Pol_polyprotein"/>
</dbReference>
<dbReference type="InterPro" id="IPR043128">
    <property type="entry name" value="Rev_trsase/Diguanyl_cyclase"/>
</dbReference>
<feature type="domain" description="Peptidase A2" evidence="11">
    <location>
        <begin position="8"/>
        <end position="81"/>
    </location>
</feature>
<dbReference type="FunFam" id="3.10.10.10:FF:000007">
    <property type="entry name" value="Retrovirus-related Pol polyprotein from transposon 17.6-like Protein"/>
    <property type="match status" value="1"/>
</dbReference>
<feature type="domain" description="Reverse transcriptase" evidence="12">
    <location>
        <begin position="185"/>
        <end position="362"/>
    </location>
</feature>
<evidence type="ECO:0000259" key="13">
    <source>
        <dbReference type="PROSITE" id="PS50994"/>
    </source>
</evidence>
<dbReference type="InterPro" id="IPR021109">
    <property type="entry name" value="Peptidase_aspartic_dom_sf"/>
</dbReference>
<organism evidence="14 15">
    <name type="scientific">Lasius niger</name>
    <name type="common">Black garden ant</name>
    <dbReference type="NCBI Taxonomy" id="67767"/>
    <lineage>
        <taxon>Eukaryota</taxon>
        <taxon>Metazoa</taxon>
        <taxon>Ecdysozoa</taxon>
        <taxon>Arthropoda</taxon>
        <taxon>Hexapoda</taxon>
        <taxon>Insecta</taxon>
        <taxon>Pterygota</taxon>
        <taxon>Neoptera</taxon>
        <taxon>Endopterygota</taxon>
        <taxon>Hymenoptera</taxon>
        <taxon>Apocrita</taxon>
        <taxon>Aculeata</taxon>
        <taxon>Formicoidea</taxon>
        <taxon>Formicidae</taxon>
        <taxon>Formicinae</taxon>
        <taxon>Lasius</taxon>
        <taxon>Lasius</taxon>
    </lineage>
</organism>
<dbReference type="InterPro" id="IPR041577">
    <property type="entry name" value="RT_RNaseH_2"/>
</dbReference>
<evidence type="ECO:0000256" key="10">
    <source>
        <dbReference type="SAM" id="MobiDB-lite"/>
    </source>
</evidence>